<sequence length="79" mass="8923">MGPPHLLEDIKKWCETKKNLESAVGHPIDGTVDTAYEQDKFLYDGKIFAAYESYIRAHNKAKPFAQIKLLPALTARFGD</sequence>
<keyword evidence="2" id="KW-1185">Reference proteome</keyword>
<proteinExistence type="predicted"/>
<dbReference type="GeneID" id="36405688"/>
<accession>A0A0P1AHS8</accession>
<name>A0A0P1AHS8_PLAHL</name>
<evidence type="ECO:0000313" key="2">
    <source>
        <dbReference type="Proteomes" id="UP000054928"/>
    </source>
</evidence>
<dbReference type="RefSeq" id="XP_024576803.1">
    <property type="nucleotide sequence ID" value="XM_024726091.1"/>
</dbReference>
<evidence type="ECO:0000313" key="1">
    <source>
        <dbReference type="EMBL" id="CEG40434.1"/>
    </source>
</evidence>
<protein>
    <submittedName>
        <fullName evidence="1">Uncharacterized protein</fullName>
    </submittedName>
</protein>
<feature type="non-terminal residue" evidence="1">
    <location>
        <position position="79"/>
    </location>
</feature>
<reference evidence="2" key="1">
    <citation type="submission" date="2014-09" db="EMBL/GenBank/DDBJ databases">
        <authorList>
            <person name="Sharma Rahul"/>
            <person name="Thines Marco"/>
        </authorList>
    </citation>
    <scope>NUCLEOTIDE SEQUENCE [LARGE SCALE GENOMIC DNA]</scope>
</reference>
<dbReference type="Proteomes" id="UP000054928">
    <property type="component" value="Unassembled WGS sequence"/>
</dbReference>
<organism evidence="1 2">
    <name type="scientific">Plasmopara halstedii</name>
    <name type="common">Downy mildew of sunflower</name>
    <dbReference type="NCBI Taxonomy" id="4781"/>
    <lineage>
        <taxon>Eukaryota</taxon>
        <taxon>Sar</taxon>
        <taxon>Stramenopiles</taxon>
        <taxon>Oomycota</taxon>
        <taxon>Peronosporomycetes</taxon>
        <taxon>Peronosporales</taxon>
        <taxon>Peronosporaceae</taxon>
        <taxon>Plasmopara</taxon>
    </lineage>
</organism>
<dbReference type="EMBL" id="CCYD01000485">
    <property type="protein sequence ID" value="CEG40434.1"/>
    <property type="molecule type" value="Genomic_DNA"/>
</dbReference>
<dbReference type="AlphaFoldDB" id="A0A0P1AHS8"/>